<feature type="region of interest" description="Disordered" evidence="7">
    <location>
        <begin position="1"/>
        <end position="20"/>
    </location>
</feature>
<keyword evidence="6" id="KW-0472">Membrane</keyword>
<protein>
    <submittedName>
        <fullName evidence="9">Uncharacterized protein LOC107423154</fullName>
    </submittedName>
</protein>
<comment type="similarity">
    <text evidence="2">Belongs to the ERG2 family.</text>
</comment>
<dbReference type="RefSeq" id="XP_015888165.4">
    <property type="nucleotide sequence ID" value="XM_016032679.4"/>
</dbReference>
<evidence type="ECO:0000256" key="4">
    <source>
        <dbReference type="ARBA" id="ARBA00022824"/>
    </source>
</evidence>
<accession>A0A6P4A0D7</accession>
<organism evidence="8 9">
    <name type="scientific">Ziziphus jujuba</name>
    <name type="common">Chinese jujube</name>
    <name type="synonym">Ziziphus sativa</name>
    <dbReference type="NCBI Taxonomy" id="326968"/>
    <lineage>
        <taxon>Eukaryota</taxon>
        <taxon>Viridiplantae</taxon>
        <taxon>Streptophyta</taxon>
        <taxon>Embryophyta</taxon>
        <taxon>Tracheophyta</taxon>
        <taxon>Spermatophyta</taxon>
        <taxon>Magnoliopsida</taxon>
        <taxon>eudicotyledons</taxon>
        <taxon>Gunneridae</taxon>
        <taxon>Pentapetalae</taxon>
        <taxon>rosids</taxon>
        <taxon>fabids</taxon>
        <taxon>Rosales</taxon>
        <taxon>Rhamnaceae</taxon>
        <taxon>Paliureae</taxon>
        <taxon>Ziziphus</taxon>
    </lineage>
</organism>
<dbReference type="GO" id="GO:0005789">
    <property type="term" value="C:endoplasmic reticulum membrane"/>
    <property type="evidence" value="ECO:0007669"/>
    <property type="project" value="UniProtKB-SubCell"/>
</dbReference>
<reference evidence="9" key="1">
    <citation type="submission" date="2025-08" db="UniProtKB">
        <authorList>
            <consortium name="RefSeq"/>
        </authorList>
    </citation>
    <scope>IDENTIFICATION</scope>
    <source>
        <tissue evidence="9">Seedling</tissue>
    </source>
</reference>
<evidence type="ECO:0000313" key="9">
    <source>
        <dbReference type="RefSeq" id="XP_015888165.4"/>
    </source>
</evidence>
<keyword evidence="8" id="KW-1185">Reference proteome</keyword>
<name>A0A6P4A0D7_ZIZJJ</name>
<keyword evidence="3" id="KW-0812">Transmembrane</keyword>
<dbReference type="AlphaFoldDB" id="A0A6P4A0D7"/>
<evidence type="ECO:0000256" key="1">
    <source>
        <dbReference type="ARBA" id="ARBA00004586"/>
    </source>
</evidence>
<evidence type="ECO:0000256" key="3">
    <source>
        <dbReference type="ARBA" id="ARBA00022692"/>
    </source>
</evidence>
<dbReference type="FunCoup" id="A0A6P4A0D7">
    <property type="interactions" value="213"/>
</dbReference>
<evidence type="ECO:0000256" key="6">
    <source>
        <dbReference type="ARBA" id="ARBA00023136"/>
    </source>
</evidence>
<gene>
    <name evidence="9" type="primary">LOC107423154</name>
</gene>
<comment type="subcellular location">
    <subcellularLocation>
        <location evidence="1">Endoplasmic reticulum membrane</location>
    </subcellularLocation>
</comment>
<evidence type="ECO:0000256" key="5">
    <source>
        <dbReference type="ARBA" id="ARBA00022989"/>
    </source>
</evidence>
<dbReference type="PANTHER" id="PTHR10868">
    <property type="entry name" value="SIGMA 1-TYPE OPIOID RECEPTOR-RELATED"/>
    <property type="match status" value="1"/>
</dbReference>
<evidence type="ECO:0000256" key="7">
    <source>
        <dbReference type="SAM" id="MobiDB-lite"/>
    </source>
</evidence>
<feature type="region of interest" description="Disordered" evidence="7">
    <location>
        <begin position="90"/>
        <end position="126"/>
    </location>
</feature>
<keyword evidence="5" id="KW-1133">Transmembrane helix</keyword>
<dbReference type="Proteomes" id="UP001652623">
    <property type="component" value="Chromosome 3"/>
</dbReference>
<dbReference type="GeneID" id="107423154"/>
<keyword evidence="4" id="KW-0256">Endoplasmic reticulum</keyword>
<evidence type="ECO:0000256" key="2">
    <source>
        <dbReference type="ARBA" id="ARBA00007141"/>
    </source>
</evidence>
<dbReference type="PANTHER" id="PTHR10868:SF1">
    <property type="entry name" value="SIGMA NON-OPIOID INTRACELLULAR RECEPTOR 1"/>
    <property type="match status" value="1"/>
</dbReference>
<dbReference type="KEGG" id="zju:107423154"/>
<feature type="compositionally biased region" description="Low complexity" evidence="7">
    <location>
        <begin position="1"/>
        <end position="18"/>
    </location>
</feature>
<proteinExistence type="inferred from homology"/>
<dbReference type="InParanoid" id="A0A6P4A0D7"/>
<sequence length="360" mass="40299">MKTVPSTSSSSSMKSTTTIQEDRSEFRDSCYYPGCRKDANCNCEICLASINATLDLIQKSSLTKFSASRPTTDVERTPISFNSSILSTPISTSPPRITMSPSLRSSGKSSLNFNSKKETRKEKRKWGGPRSDFYRLALVLSLIFMADYGFSRTVSGIVKPALSPDLVRNVGEKSWGAVKDLNGKLRLFQKELLGLVDGEVSNCSYANSAWKISQDGLLLSSHCTFYKSAMEEVSIWGWPLQTAGLLKTGFSSRSFTVMSGRVTEWSDGKIGYVIRKVNSSWEVRKWGASAVQLDRNTWILEYRRSSILDNPRLVSAAIVFFKYKVEKMVGKVKQEFWLFSAFDKNNLCHFTGKCNLKVPT</sequence>
<dbReference type="InterPro" id="IPR006716">
    <property type="entry name" value="ERG2_sigma1_rcpt-like"/>
</dbReference>
<feature type="compositionally biased region" description="Low complexity" evidence="7">
    <location>
        <begin position="90"/>
        <end position="110"/>
    </location>
</feature>
<evidence type="ECO:0000313" key="8">
    <source>
        <dbReference type="Proteomes" id="UP001652623"/>
    </source>
</evidence>